<proteinExistence type="predicted"/>
<sequence length="61" mass="6546">MDIVTSSKRGQGLSSILYVSALNHTQKLSLSLTSLGAQVSHVNPLQFVLLDMLSVGQINFS</sequence>
<dbReference type="EMBL" id="JAJJMB010007130">
    <property type="protein sequence ID" value="KAI3931839.1"/>
    <property type="molecule type" value="Genomic_DNA"/>
</dbReference>
<dbReference type="AlphaFoldDB" id="A0AAD4T2V0"/>
<keyword evidence="2" id="KW-1185">Reference proteome</keyword>
<organism evidence="1 2">
    <name type="scientific">Papaver atlanticum</name>
    <dbReference type="NCBI Taxonomy" id="357466"/>
    <lineage>
        <taxon>Eukaryota</taxon>
        <taxon>Viridiplantae</taxon>
        <taxon>Streptophyta</taxon>
        <taxon>Embryophyta</taxon>
        <taxon>Tracheophyta</taxon>
        <taxon>Spermatophyta</taxon>
        <taxon>Magnoliopsida</taxon>
        <taxon>Ranunculales</taxon>
        <taxon>Papaveraceae</taxon>
        <taxon>Papaveroideae</taxon>
        <taxon>Papaver</taxon>
    </lineage>
</organism>
<name>A0AAD4T2V0_9MAGN</name>
<reference evidence="1" key="1">
    <citation type="submission" date="2022-04" db="EMBL/GenBank/DDBJ databases">
        <title>A functionally conserved STORR gene fusion in Papaver species that diverged 16.8 million years ago.</title>
        <authorList>
            <person name="Catania T."/>
        </authorList>
    </citation>
    <scope>NUCLEOTIDE SEQUENCE</scope>
    <source>
        <strain evidence="1">S-188037</strain>
    </source>
</reference>
<gene>
    <name evidence="1" type="ORF">MKW98_012249</name>
</gene>
<protein>
    <submittedName>
        <fullName evidence="1">Uncharacterized protein</fullName>
    </submittedName>
</protein>
<dbReference type="Proteomes" id="UP001202328">
    <property type="component" value="Unassembled WGS sequence"/>
</dbReference>
<evidence type="ECO:0000313" key="1">
    <source>
        <dbReference type="EMBL" id="KAI3931839.1"/>
    </source>
</evidence>
<evidence type="ECO:0000313" key="2">
    <source>
        <dbReference type="Proteomes" id="UP001202328"/>
    </source>
</evidence>
<accession>A0AAD4T2V0</accession>
<comment type="caution">
    <text evidence="1">The sequence shown here is derived from an EMBL/GenBank/DDBJ whole genome shotgun (WGS) entry which is preliminary data.</text>
</comment>